<organism evidence="2 3">
    <name type="scientific">Neisseria musculi</name>
    <dbReference type="NCBI Taxonomy" id="1815583"/>
    <lineage>
        <taxon>Bacteria</taxon>
        <taxon>Pseudomonadati</taxon>
        <taxon>Pseudomonadota</taxon>
        <taxon>Betaproteobacteria</taxon>
        <taxon>Neisseriales</taxon>
        <taxon>Neisseriaceae</taxon>
        <taxon>Neisseria</taxon>
    </lineage>
</organism>
<dbReference type="RefSeq" id="WP_187001160.1">
    <property type="nucleotide sequence ID" value="NZ_CP060414.2"/>
</dbReference>
<protein>
    <submittedName>
        <fullName evidence="2">Uncharacterized protein</fullName>
    </submittedName>
</protein>
<evidence type="ECO:0000313" key="2">
    <source>
        <dbReference type="EMBL" id="QNT59612.1"/>
    </source>
</evidence>
<keyword evidence="3" id="KW-1185">Reference proteome</keyword>
<name>A0A7H1MD97_9NEIS</name>
<sequence>MYQKIIRFIKDMIFYHAVLSPDNTDWDVYVGGQQVCTINHSEIEPLKTATLKSFRAWLLLVKSILAWFLKAFWYAILITPFVCLIILWAAAHSPEAWPQFIAKLMENSATVLRLIINASFHFSFIVSLYVWVVWSIMRKRRFTFSHPNPFMTELEDRIRLYKGITIHGVMDIPTKPFVIKCEPLGKAIQVSKKHN</sequence>
<gene>
    <name evidence="2" type="ORF">H7A79_0781</name>
</gene>
<dbReference type="AlphaFoldDB" id="A0A7H1MD97"/>
<dbReference type="Proteomes" id="UP000516412">
    <property type="component" value="Chromosome"/>
</dbReference>
<dbReference type="KEGG" id="nmus:H7A79_0781"/>
<accession>A0A7H1MD97</accession>
<feature type="transmembrane region" description="Helical" evidence="1">
    <location>
        <begin position="111"/>
        <end position="134"/>
    </location>
</feature>
<proteinExistence type="predicted"/>
<feature type="transmembrane region" description="Helical" evidence="1">
    <location>
        <begin position="71"/>
        <end position="91"/>
    </location>
</feature>
<evidence type="ECO:0000256" key="1">
    <source>
        <dbReference type="SAM" id="Phobius"/>
    </source>
</evidence>
<keyword evidence="1" id="KW-1133">Transmembrane helix</keyword>
<reference evidence="2" key="1">
    <citation type="submission" date="2024-06" db="EMBL/GenBank/DDBJ databases">
        <title>Complete Genome Sequence of mouse commensal type strain Neisseria musculi.</title>
        <authorList>
            <person name="Thapa E."/>
            <person name="Aluvathingal J."/>
            <person name="Nadendla S."/>
            <person name="Mehta A."/>
            <person name="Tettelin H."/>
            <person name="Weyand N.J."/>
        </authorList>
    </citation>
    <scope>NUCLEOTIDE SEQUENCE</scope>
    <source>
        <strain evidence="2">NW831</strain>
    </source>
</reference>
<keyword evidence="1" id="KW-0812">Transmembrane</keyword>
<dbReference type="EMBL" id="CP060414">
    <property type="protein sequence ID" value="QNT59612.1"/>
    <property type="molecule type" value="Genomic_DNA"/>
</dbReference>
<evidence type="ECO:0000313" key="3">
    <source>
        <dbReference type="Proteomes" id="UP000516412"/>
    </source>
</evidence>
<keyword evidence="1" id="KW-0472">Membrane</keyword>